<dbReference type="SUPFAM" id="SSF56219">
    <property type="entry name" value="DNase I-like"/>
    <property type="match status" value="1"/>
</dbReference>
<dbReference type="Pfam" id="PF03372">
    <property type="entry name" value="Exo_endo_phos"/>
    <property type="match status" value="1"/>
</dbReference>
<dbReference type="GO" id="GO:0004527">
    <property type="term" value="F:exonuclease activity"/>
    <property type="evidence" value="ECO:0007669"/>
    <property type="project" value="UniProtKB-KW"/>
</dbReference>
<keyword evidence="2" id="KW-0378">Hydrolase</keyword>
<reference evidence="3" key="1">
    <citation type="submission" date="2016-10" db="EMBL/GenBank/DDBJ databases">
        <authorList>
            <person name="Varghese N."/>
            <person name="Submissions S."/>
        </authorList>
    </citation>
    <scope>NUCLEOTIDE SEQUENCE [LARGE SCALE GENOMIC DNA]</scope>
    <source>
        <strain evidence="3">DSM 22951</strain>
    </source>
</reference>
<gene>
    <name evidence="2" type="ORF">SAMN04489750_0937</name>
</gene>
<dbReference type="Proteomes" id="UP000250028">
    <property type="component" value="Unassembled WGS sequence"/>
</dbReference>
<keyword evidence="2" id="KW-0269">Exonuclease</keyword>
<evidence type="ECO:0000259" key="1">
    <source>
        <dbReference type="Pfam" id="PF03372"/>
    </source>
</evidence>
<keyword evidence="3" id="KW-1185">Reference proteome</keyword>
<dbReference type="GO" id="GO:0004519">
    <property type="term" value="F:endonuclease activity"/>
    <property type="evidence" value="ECO:0007669"/>
    <property type="project" value="UniProtKB-KW"/>
</dbReference>
<dbReference type="Gene3D" id="3.60.10.10">
    <property type="entry name" value="Endonuclease/exonuclease/phosphatase"/>
    <property type="match status" value="1"/>
</dbReference>
<organism evidence="2 3">
    <name type="scientific">Branchiibius hedensis</name>
    <dbReference type="NCBI Taxonomy" id="672460"/>
    <lineage>
        <taxon>Bacteria</taxon>
        <taxon>Bacillati</taxon>
        <taxon>Actinomycetota</taxon>
        <taxon>Actinomycetes</taxon>
        <taxon>Micrococcales</taxon>
        <taxon>Dermacoccaceae</taxon>
        <taxon>Branchiibius</taxon>
    </lineage>
</organism>
<keyword evidence="2" id="KW-0255">Endonuclease</keyword>
<sequence length="232" mass="24515">MTRGAGVVRVASYNIHALKNDRAALHRVVQAIAPDVLLLQEVPRHPLSSHRIAALAADFGLTWSGGSRGGTSTAVMTSLRVDEQAAWRASLPTPRFSEPRGYAVVQVALPGFQPLTAVGTHFGLPAADRAAQSAALVARLRRIRGPLVVGGDVNERAGGPVWHQLGAILRAVPGASNTFPAAVPDRQIDAFWSSPDLQVQAVDPATCGTPSDRVRASDHLPIVIDVHLPGLR</sequence>
<evidence type="ECO:0000313" key="3">
    <source>
        <dbReference type="Proteomes" id="UP000250028"/>
    </source>
</evidence>
<dbReference type="RefSeq" id="WP_109684322.1">
    <property type="nucleotide sequence ID" value="NZ_QGDN01000001.1"/>
</dbReference>
<accession>A0A2Y9BT93</accession>
<name>A0A2Y9BT93_9MICO</name>
<evidence type="ECO:0000313" key="2">
    <source>
        <dbReference type="EMBL" id="SSA33652.1"/>
    </source>
</evidence>
<dbReference type="AlphaFoldDB" id="A0A2Y9BT93"/>
<dbReference type="InterPro" id="IPR036691">
    <property type="entry name" value="Endo/exonu/phosph_ase_sf"/>
</dbReference>
<proteinExistence type="predicted"/>
<dbReference type="InterPro" id="IPR005135">
    <property type="entry name" value="Endo/exonuclease/phosphatase"/>
</dbReference>
<dbReference type="OrthoDB" id="3820230at2"/>
<keyword evidence="2" id="KW-0540">Nuclease</keyword>
<feature type="domain" description="Endonuclease/exonuclease/phosphatase" evidence="1">
    <location>
        <begin position="11"/>
        <end position="219"/>
    </location>
</feature>
<protein>
    <submittedName>
        <fullName evidence="2">Metal-dependent hydrolase, endonuclease/exonuclease/phosphatase family</fullName>
    </submittedName>
</protein>
<dbReference type="EMBL" id="UESZ01000001">
    <property type="protein sequence ID" value="SSA33652.1"/>
    <property type="molecule type" value="Genomic_DNA"/>
</dbReference>